<keyword evidence="2" id="KW-1185">Reference proteome</keyword>
<evidence type="ECO:0000313" key="1">
    <source>
        <dbReference type="EMBL" id="CAG9331199.1"/>
    </source>
</evidence>
<comment type="caution">
    <text evidence="1">The sequence shown here is derived from an EMBL/GenBank/DDBJ whole genome shotgun (WGS) entry which is preliminary data.</text>
</comment>
<accession>A0AAU9JZM6</accession>
<dbReference type="SMART" id="SM00320">
    <property type="entry name" value="WD40"/>
    <property type="match status" value="6"/>
</dbReference>
<protein>
    <submittedName>
        <fullName evidence="1">Uncharacterized protein</fullName>
    </submittedName>
</protein>
<evidence type="ECO:0000313" key="2">
    <source>
        <dbReference type="Proteomes" id="UP001162131"/>
    </source>
</evidence>
<sequence length="385" mass="43388">MDDQVEVHFQTDLGEDWQVSESYWINTSSGKTELQDIILQHLNKQANLMLLLNGDIITNSLEEHMRTQGLSTEQKIEIWFSIEIPPPSSLGEIQHDDWISCVQLTSQGCFVSDYGGFLALYNENQEEIIKNQIFSHPIKSIDFNENSNLLIASSKTGDIKIYNFQENSLEESAFSHIKHIEKVTSNPSGSMWAVGTYSGEINLAKINEETANIRDGTKKQRLDKFNIEINQLNLPHTDCITGLKWPSLDLLLTSSTDHSIMAVDLETQSVISSILAPRSIQAFNVFENNIAAGFENGLTQLYDYRNSQKIALLEGKSWVRAISMKDLYIAVGHENGNLRFFDRRSVKSPLHTIEAHQGKVLTTDWLNSIISSGGSDSIVKYHTFS</sequence>
<dbReference type="InterPro" id="IPR015943">
    <property type="entry name" value="WD40/YVTN_repeat-like_dom_sf"/>
</dbReference>
<gene>
    <name evidence="1" type="ORF">BSTOLATCC_MIC53277</name>
</gene>
<dbReference type="AlphaFoldDB" id="A0AAU9JZM6"/>
<dbReference type="PANTHER" id="PTHR19855:SF11">
    <property type="entry name" value="RIBOSOME BIOGENESIS PROTEIN WDR12"/>
    <property type="match status" value="1"/>
</dbReference>
<dbReference type="EMBL" id="CAJZBQ010000053">
    <property type="protein sequence ID" value="CAG9331199.1"/>
    <property type="molecule type" value="Genomic_DNA"/>
</dbReference>
<dbReference type="Gene3D" id="2.130.10.10">
    <property type="entry name" value="YVTN repeat-like/Quinoprotein amine dehydrogenase"/>
    <property type="match status" value="2"/>
</dbReference>
<reference evidence="1" key="1">
    <citation type="submission" date="2021-09" db="EMBL/GenBank/DDBJ databases">
        <authorList>
            <consortium name="AG Swart"/>
            <person name="Singh M."/>
            <person name="Singh A."/>
            <person name="Seah K."/>
            <person name="Emmerich C."/>
        </authorList>
    </citation>
    <scope>NUCLEOTIDE SEQUENCE</scope>
    <source>
        <strain evidence="1">ATCC30299</strain>
    </source>
</reference>
<dbReference type="Proteomes" id="UP001162131">
    <property type="component" value="Unassembled WGS sequence"/>
</dbReference>
<proteinExistence type="predicted"/>
<dbReference type="PANTHER" id="PTHR19855">
    <property type="entry name" value="WD40 REPEAT PROTEIN 12, 37"/>
    <property type="match status" value="1"/>
</dbReference>
<dbReference type="InterPro" id="IPR036322">
    <property type="entry name" value="WD40_repeat_dom_sf"/>
</dbReference>
<organism evidence="1 2">
    <name type="scientific">Blepharisma stoltei</name>
    <dbReference type="NCBI Taxonomy" id="1481888"/>
    <lineage>
        <taxon>Eukaryota</taxon>
        <taxon>Sar</taxon>
        <taxon>Alveolata</taxon>
        <taxon>Ciliophora</taxon>
        <taxon>Postciliodesmatophora</taxon>
        <taxon>Heterotrichea</taxon>
        <taxon>Heterotrichida</taxon>
        <taxon>Blepharismidae</taxon>
        <taxon>Blepharisma</taxon>
    </lineage>
</organism>
<dbReference type="SUPFAM" id="SSF50978">
    <property type="entry name" value="WD40 repeat-like"/>
    <property type="match status" value="1"/>
</dbReference>
<dbReference type="Pfam" id="PF00400">
    <property type="entry name" value="WD40"/>
    <property type="match status" value="1"/>
</dbReference>
<name>A0AAU9JZM6_9CILI</name>
<dbReference type="InterPro" id="IPR001680">
    <property type="entry name" value="WD40_rpt"/>
</dbReference>